<accession>A0A0A7HDR6</accession>
<keyword evidence="2" id="KW-1185">Reference proteome</keyword>
<dbReference type="Proteomes" id="UP000030717">
    <property type="component" value="Segment"/>
</dbReference>
<organism evidence="1 2">
    <name type="scientific">Escherichia phage vB_EcoM_VR25</name>
    <dbReference type="NCBI Taxonomy" id="1567028"/>
    <lineage>
        <taxon>Viruses</taxon>
        <taxon>Duplodnaviria</taxon>
        <taxon>Heunggongvirae</taxon>
        <taxon>Uroviricota</taxon>
        <taxon>Caudoviricetes</taxon>
        <taxon>Pantevenvirales</taxon>
        <taxon>Straboviridae</taxon>
        <taxon>Tevenvirinae</taxon>
        <taxon>Gaprivervirus</taxon>
        <taxon>Gaprivervirus vr25</taxon>
    </lineage>
</organism>
<protein>
    <submittedName>
        <fullName evidence="1">Uncharacterized protein</fullName>
    </submittedName>
</protein>
<dbReference type="KEGG" id="vg:26636284"/>
<gene>
    <name evidence="1" type="ORF">VR25_122</name>
</gene>
<reference evidence="1 2" key="1">
    <citation type="submission" date="2014-10" db="EMBL/GenBank/DDBJ databases">
        <title>VR bacteriophages - a small but diverse group of low-temperature viruses.</title>
        <authorList>
            <person name="Kaliniene L."/>
            <person name="Meskys R."/>
            <person name="Simoliunas E."/>
            <person name="Zajanckauskaite A."/>
            <person name="Truncaite L."/>
        </authorList>
    </citation>
    <scope>NUCLEOTIDE SEQUENCE [LARGE SCALE GENOMIC DNA]</scope>
</reference>
<proteinExistence type="predicted"/>
<dbReference type="EMBL" id="KP007361">
    <property type="protein sequence ID" value="AIZ02466.1"/>
    <property type="molecule type" value="Genomic_DNA"/>
</dbReference>
<name>A0A0A7HDR6_9CAUD</name>
<dbReference type="GeneID" id="26636284"/>
<evidence type="ECO:0000313" key="1">
    <source>
        <dbReference type="EMBL" id="AIZ02466.1"/>
    </source>
</evidence>
<evidence type="ECO:0000313" key="2">
    <source>
        <dbReference type="Proteomes" id="UP000030717"/>
    </source>
</evidence>
<dbReference type="RefSeq" id="YP_009209864.1">
    <property type="nucleotide sequence ID" value="NC_028925.1"/>
</dbReference>
<sequence length="98" mass="11665">MTHEELFDQIYFIPKVRSEDFVKNFEIFNKANFFEYVFLSGPFIGSRFRCTAPSIRLMKLVPYFTLEFISGPCKGIITRSLLTYDQDVRLISDWKKYV</sequence>